<keyword evidence="2" id="KW-0723">Serine/threonine-protein kinase</keyword>
<evidence type="ECO:0000256" key="8">
    <source>
        <dbReference type="ARBA" id="ARBA00048679"/>
    </source>
</evidence>
<dbReference type="GO" id="GO:0005524">
    <property type="term" value="F:ATP binding"/>
    <property type="evidence" value="ECO:0007669"/>
    <property type="project" value="UniProtKB-UniRule"/>
</dbReference>
<dbReference type="InterPro" id="IPR017441">
    <property type="entry name" value="Protein_kinase_ATP_BS"/>
</dbReference>
<evidence type="ECO:0000313" key="12">
    <source>
        <dbReference type="Proteomes" id="UP000075230"/>
    </source>
</evidence>
<dbReference type="EC" id="2.7.11.1" evidence="1"/>
<comment type="catalytic activity">
    <reaction evidence="8">
        <text>L-seryl-[protein] + ATP = O-phospho-L-seryl-[protein] + ADP + H(+)</text>
        <dbReference type="Rhea" id="RHEA:17989"/>
        <dbReference type="Rhea" id="RHEA-COMP:9863"/>
        <dbReference type="Rhea" id="RHEA-COMP:11604"/>
        <dbReference type="ChEBI" id="CHEBI:15378"/>
        <dbReference type="ChEBI" id="CHEBI:29999"/>
        <dbReference type="ChEBI" id="CHEBI:30616"/>
        <dbReference type="ChEBI" id="CHEBI:83421"/>
        <dbReference type="ChEBI" id="CHEBI:456216"/>
        <dbReference type="EC" id="2.7.11.1"/>
    </reaction>
</comment>
<dbReference type="GO" id="GO:0004674">
    <property type="term" value="F:protein serine/threonine kinase activity"/>
    <property type="evidence" value="ECO:0007669"/>
    <property type="project" value="UniProtKB-KW"/>
</dbReference>
<name>A0A146FTE0_ASPKA</name>
<dbReference type="SUPFAM" id="SSF56112">
    <property type="entry name" value="Protein kinase-like (PK-like)"/>
    <property type="match status" value="1"/>
</dbReference>
<evidence type="ECO:0000256" key="4">
    <source>
        <dbReference type="ARBA" id="ARBA00022741"/>
    </source>
</evidence>
<keyword evidence="4 9" id="KW-0547">Nucleotide-binding</keyword>
<reference evidence="12" key="2">
    <citation type="submission" date="2016-02" db="EMBL/GenBank/DDBJ databases">
        <title>Genome sequencing of Aspergillus luchuensis NBRC 4314.</title>
        <authorList>
            <person name="Yamada O."/>
        </authorList>
    </citation>
    <scope>NUCLEOTIDE SEQUENCE [LARGE SCALE GENOMIC DNA]</scope>
    <source>
        <strain evidence="12">RIB 2604</strain>
    </source>
</reference>
<evidence type="ECO:0000259" key="10">
    <source>
        <dbReference type="PROSITE" id="PS50011"/>
    </source>
</evidence>
<dbReference type="Gene3D" id="1.10.510.10">
    <property type="entry name" value="Transferase(Phosphotransferase) domain 1"/>
    <property type="match status" value="1"/>
</dbReference>
<comment type="caution">
    <text evidence="11">The sequence shown here is derived from an EMBL/GenBank/DDBJ whole genome shotgun (WGS) entry which is preliminary data.</text>
</comment>
<evidence type="ECO:0000256" key="2">
    <source>
        <dbReference type="ARBA" id="ARBA00022527"/>
    </source>
</evidence>
<dbReference type="GO" id="GO:0000245">
    <property type="term" value="P:spliceosomal complex assembly"/>
    <property type="evidence" value="ECO:0007669"/>
    <property type="project" value="TreeGrafter"/>
</dbReference>
<dbReference type="InterPro" id="IPR011009">
    <property type="entry name" value="Kinase-like_dom_sf"/>
</dbReference>
<keyword evidence="6 9" id="KW-0067">ATP-binding</keyword>
<evidence type="ECO:0000256" key="6">
    <source>
        <dbReference type="ARBA" id="ARBA00022840"/>
    </source>
</evidence>
<proteinExistence type="predicted"/>
<dbReference type="PANTHER" id="PTHR47634">
    <property type="entry name" value="PROTEIN KINASE DOMAIN-CONTAINING PROTEIN-RELATED"/>
    <property type="match status" value="1"/>
</dbReference>
<evidence type="ECO:0000256" key="5">
    <source>
        <dbReference type="ARBA" id="ARBA00022777"/>
    </source>
</evidence>
<reference evidence="11 12" key="1">
    <citation type="journal article" date="2016" name="DNA Res.">
        <title>Genome sequence of Aspergillus luchuensis NBRC 4314.</title>
        <authorList>
            <person name="Yamada O."/>
            <person name="Machida M."/>
            <person name="Hosoyama A."/>
            <person name="Goto M."/>
            <person name="Takahashi T."/>
            <person name="Futagami T."/>
            <person name="Yamagata Y."/>
            <person name="Takeuchi M."/>
            <person name="Kobayashi T."/>
            <person name="Koike H."/>
            <person name="Abe K."/>
            <person name="Asai K."/>
            <person name="Arita M."/>
            <person name="Fujita N."/>
            <person name="Fukuda K."/>
            <person name="Higa K."/>
            <person name="Horikawa H."/>
            <person name="Ishikawa T."/>
            <person name="Jinno K."/>
            <person name="Kato Y."/>
            <person name="Kirimura K."/>
            <person name="Mizutani O."/>
            <person name="Nakasone K."/>
            <person name="Sano M."/>
            <person name="Shiraishi Y."/>
            <person name="Tsukahara M."/>
            <person name="Gomi K."/>
        </authorList>
    </citation>
    <scope>NUCLEOTIDE SEQUENCE [LARGE SCALE GENOMIC DNA]</scope>
    <source>
        <strain evidence="11 12">RIB 2604</strain>
    </source>
</reference>
<dbReference type="PROSITE" id="PS50011">
    <property type="entry name" value="PROTEIN_KINASE_DOM"/>
    <property type="match status" value="1"/>
</dbReference>
<dbReference type="VEuPathDB" id="FungiDB:ASPFODRAFT_41764"/>
<dbReference type="SMART" id="SM00220">
    <property type="entry name" value="S_TKc"/>
    <property type="match status" value="1"/>
</dbReference>
<evidence type="ECO:0000256" key="3">
    <source>
        <dbReference type="ARBA" id="ARBA00022679"/>
    </source>
</evidence>
<dbReference type="InterPro" id="IPR051334">
    <property type="entry name" value="SRPK"/>
</dbReference>
<dbReference type="InterPro" id="IPR000719">
    <property type="entry name" value="Prot_kinase_dom"/>
</dbReference>
<accession>A0A146FTE0</accession>
<dbReference type="Pfam" id="PF00069">
    <property type="entry name" value="Pkinase"/>
    <property type="match status" value="1"/>
</dbReference>
<keyword evidence="5" id="KW-0418">Kinase</keyword>
<evidence type="ECO:0000256" key="7">
    <source>
        <dbReference type="ARBA" id="ARBA00047899"/>
    </source>
</evidence>
<organism evidence="11 12">
    <name type="scientific">Aspergillus kawachii</name>
    <name type="common">White koji mold</name>
    <name type="synonym">Aspergillus awamori var. kawachi</name>
    <dbReference type="NCBI Taxonomy" id="1069201"/>
    <lineage>
        <taxon>Eukaryota</taxon>
        <taxon>Fungi</taxon>
        <taxon>Dikarya</taxon>
        <taxon>Ascomycota</taxon>
        <taxon>Pezizomycotina</taxon>
        <taxon>Eurotiomycetes</taxon>
        <taxon>Eurotiomycetidae</taxon>
        <taxon>Eurotiales</taxon>
        <taxon>Aspergillaceae</taxon>
        <taxon>Aspergillus</taxon>
        <taxon>Aspergillus subgen. Circumdati</taxon>
    </lineage>
</organism>
<dbReference type="GO" id="GO:0050684">
    <property type="term" value="P:regulation of mRNA processing"/>
    <property type="evidence" value="ECO:0007669"/>
    <property type="project" value="TreeGrafter"/>
</dbReference>
<evidence type="ECO:0000256" key="1">
    <source>
        <dbReference type="ARBA" id="ARBA00012513"/>
    </source>
</evidence>
<dbReference type="Gene3D" id="3.30.200.20">
    <property type="entry name" value="Phosphorylase Kinase, domain 1"/>
    <property type="match status" value="1"/>
</dbReference>
<comment type="catalytic activity">
    <reaction evidence="7">
        <text>L-threonyl-[protein] + ATP = O-phospho-L-threonyl-[protein] + ADP + H(+)</text>
        <dbReference type="Rhea" id="RHEA:46608"/>
        <dbReference type="Rhea" id="RHEA-COMP:11060"/>
        <dbReference type="Rhea" id="RHEA-COMP:11605"/>
        <dbReference type="ChEBI" id="CHEBI:15378"/>
        <dbReference type="ChEBI" id="CHEBI:30013"/>
        <dbReference type="ChEBI" id="CHEBI:30616"/>
        <dbReference type="ChEBI" id="CHEBI:61977"/>
        <dbReference type="ChEBI" id="CHEBI:456216"/>
        <dbReference type="EC" id="2.7.11.1"/>
    </reaction>
</comment>
<dbReference type="PANTHER" id="PTHR47634:SF9">
    <property type="entry name" value="PROTEIN KINASE DOMAIN-CONTAINING PROTEIN-RELATED"/>
    <property type="match status" value="1"/>
</dbReference>
<evidence type="ECO:0000256" key="9">
    <source>
        <dbReference type="PROSITE-ProRule" id="PRU10141"/>
    </source>
</evidence>
<feature type="domain" description="Protein kinase" evidence="10">
    <location>
        <begin position="97"/>
        <end position="467"/>
    </location>
</feature>
<gene>
    <name evidence="11" type="ORF">RIB2604_02502980</name>
</gene>
<dbReference type="AlphaFoldDB" id="A0A146FTE0"/>
<keyword evidence="3" id="KW-0808">Transferase</keyword>
<sequence length="483" mass="55241">MRIDLVSSFSLRKVLQSRPYYTGSTFLPIRPAHRFLPHCRAYTVFGTRMALVKDNSTPDMINNTVEYMPIEDVEKLERYRPGGYHPTTIGEWLNGRYRIVHKLGFGAYSTIWMARDQKTEKYVAVKITIADCNPTNSQERNILHRLGSAELKAKTHPGSAIIPSITDEFTISGPNGVHQCFVTSVGMMNLAEAKDASSFRLFQLPVARVFSAQLVLAVAYLHTQGIVHADLHPGNILILLPESMDSLSPEQFYERHGQPHHEPVTCLDQRPLPDGVPAQAVVPVWLGKASEEVSLSEAQMVVTDFGESFMPATTARHHSNTPDMLVPPETYFEPKKSLSFSADIWRLACTIWEIIGQRPLFEGFNPSVDWVVKEHVDTFGRLPLPWWQKWESRSKWFNEDGTRHGVTNSRPWVQRFNQSVQKPREEFNMQPMGDAERTAFLTMLRDMLAFEPEKRPSAERIMGYKWMQQWALPELSRMKQNMP</sequence>
<protein>
    <recommendedName>
        <fullName evidence="1">non-specific serine/threonine protein kinase</fullName>
        <ecNumber evidence="1">2.7.11.1</ecNumber>
    </recommendedName>
</protein>
<dbReference type="Proteomes" id="UP000075230">
    <property type="component" value="Unassembled WGS sequence"/>
</dbReference>
<evidence type="ECO:0000313" key="11">
    <source>
        <dbReference type="EMBL" id="GAT28221.1"/>
    </source>
</evidence>
<feature type="binding site" evidence="9">
    <location>
        <position position="126"/>
    </location>
    <ligand>
        <name>ATP</name>
        <dbReference type="ChEBI" id="CHEBI:30616"/>
    </ligand>
</feature>
<dbReference type="EMBL" id="BCWF01000024">
    <property type="protein sequence ID" value="GAT28221.1"/>
    <property type="molecule type" value="Genomic_DNA"/>
</dbReference>
<dbReference type="PROSITE" id="PS00107">
    <property type="entry name" value="PROTEIN_KINASE_ATP"/>
    <property type="match status" value="1"/>
</dbReference>